<name>A0A1A8PJA3_9TELE</name>
<dbReference type="EMBL" id="HAEH01007128">
    <property type="protein sequence ID" value="SBR81094.1"/>
    <property type="molecule type" value="Transcribed_RNA"/>
</dbReference>
<accession>A0A1A8PJA3</accession>
<reference evidence="1" key="2">
    <citation type="submission" date="2016-06" db="EMBL/GenBank/DDBJ databases">
        <title>The genome of a short-lived fish provides insights into sex chromosome evolution and the genetic control of aging.</title>
        <authorList>
            <person name="Reichwald K."/>
            <person name="Felder M."/>
            <person name="Petzold A."/>
            <person name="Koch P."/>
            <person name="Groth M."/>
            <person name="Platzer M."/>
        </authorList>
    </citation>
    <scope>NUCLEOTIDE SEQUENCE</scope>
    <source>
        <tissue evidence="1">Brain</tissue>
    </source>
</reference>
<evidence type="ECO:0000313" key="1">
    <source>
        <dbReference type="EMBL" id="SBR81094.1"/>
    </source>
</evidence>
<sequence>GSSVGVVKLLSMANVCRLDVNLGCSCRMLWISFLLIGSISCAQLGG</sequence>
<protein>
    <submittedName>
        <fullName evidence="1">Uncharacterized protein</fullName>
    </submittedName>
</protein>
<feature type="non-terminal residue" evidence="1">
    <location>
        <position position="1"/>
    </location>
</feature>
<proteinExistence type="predicted"/>
<gene>
    <name evidence="1" type="primary">Nfu_g_1_008599</name>
</gene>
<reference evidence="1" key="1">
    <citation type="submission" date="2016-05" db="EMBL/GenBank/DDBJ databases">
        <authorList>
            <person name="Lavstsen T."/>
            <person name="Jespersen J.S."/>
        </authorList>
    </citation>
    <scope>NUCLEOTIDE SEQUENCE</scope>
    <source>
        <tissue evidence="1">Brain</tissue>
    </source>
</reference>
<organism evidence="1">
    <name type="scientific">Nothobranchius rachovii</name>
    <name type="common">bluefin notho</name>
    <dbReference type="NCBI Taxonomy" id="451742"/>
    <lineage>
        <taxon>Eukaryota</taxon>
        <taxon>Metazoa</taxon>
        <taxon>Chordata</taxon>
        <taxon>Craniata</taxon>
        <taxon>Vertebrata</taxon>
        <taxon>Euteleostomi</taxon>
        <taxon>Actinopterygii</taxon>
        <taxon>Neopterygii</taxon>
        <taxon>Teleostei</taxon>
        <taxon>Neoteleostei</taxon>
        <taxon>Acanthomorphata</taxon>
        <taxon>Ovalentaria</taxon>
        <taxon>Atherinomorphae</taxon>
        <taxon>Cyprinodontiformes</taxon>
        <taxon>Nothobranchiidae</taxon>
        <taxon>Nothobranchius</taxon>
    </lineage>
</organism>
<feature type="non-terminal residue" evidence="1">
    <location>
        <position position="46"/>
    </location>
</feature>
<dbReference type="AlphaFoldDB" id="A0A1A8PJA3"/>